<evidence type="ECO:0000313" key="2">
    <source>
        <dbReference type="EMBL" id="KAL2540258.1"/>
    </source>
</evidence>
<reference evidence="2" key="2">
    <citation type="submission" date="2024-07" db="EMBL/GenBank/DDBJ databases">
        <title>Two chromosome-level genome assemblies of Korean endemic species Abeliophyllum distichum and Forsythia ovata (Oleaceae).</title>
        <authorList>
            <person name="Mun J.H."/>
        </authorList>
    </citation>
    <scope>NUCLEOTIDE SEQUENCE</scope>
    <source>
        <strain evidence="2">KNKB198505000391</strain>
        <tissue evidence="2">Leaf</tissue>
    </source>
</reference>
<name>A0ABD1VUM0_9LAMI</name>
<comment type="caution">
    <text evidence="2">The sequence shown here is derived from an EMBL/GenBank/DDBJ whole genome shotgun (WGS) entry which is preliminary data.</text>
</comment>
<sequence length="180" mass="20864">MRCRSDPLKMVVLANRFSWDANSTSKQEDANEGGENIDKETEDIEEQLYIQECEVIYEVDDEIPQQNVGASIEQEIPAKAKSEVPQNVEEEVEHVQNNGEFLYEIEQEELELEQEPEVDNDQLIEGEVKSYMSSFEALLDQENTEHFEEDGGTIQQKRIHLVILLHLQNKMKKKLVGRQK</sequence>
<reference evidence="3" key="1">
    <citation type="submission" date="2024-07" db="EMBL/GenBank/DDBJ databases">
        <title>Two chromosome-level genome assemblies of Korean endemic species Abeliophyllum distichum and Forsythia ovata (Oleaceae).</title>
        <authorList>
            <person name="Jang H."/>
        </authorList>
    </citation>
    <scope>NUCLEOTIDE SEQUENCE [LARGE SCALE GENOMIC DNA]</scope>
</reference>
<dbReference type="EMBL" id="JBFOLK010000001">
    <property type="protein sequence ID" value="KAL2540258.1"/>
    <property type="molecule type" value="Genomic_DNA"/>
</dbReference>
<evidence type="ECO:0000313" key="3">
    <source>
        <dbReference type="Proteomes" id="UP001604336"/>
    </source>
</evidence>
<organism evidence="2 3">
    <name type="scientific">Abeliophyllum distichum</name>
    <dbReference type="NCBI Taxonomy" id="126358"/>
    <lineage>
        <taxon>Eukaryota</taxon>
        <taxon>Viridiplantae</taxon>
        <taxon>Streptophyta</taxon>
        <taxon>Embryophyta</taxon>
        <taxon>Tracheophyta</taxon>
        <taxon>Spermatophyta</taxon>
        <taxon>Magnoliopsida</taxon>
        <taxon>eudicotyledons</taxon>
        <taxon>Gunneridae</taxon>
        <taxon>Pentapetalae</taxon>
        <taxon>asterids</taxon>
        <taxon>lamiids</taxon>
        <taxon>Lamiales</taxon>
        <taxon>Oleaceae</taxon>
        <taxon>Forsythieae</taxon>
        <taxon>Abeliophyllum</taxon>
    </lineage>
</organism>
<gene>
    <name evidence="2" type="ORF">Adt_01236</name>
    <name evidence="1" type="ORF">Adt_28556</name>
</gene>
<dbReference type="EMBL" id="JBFOLK010000008">
    <property type="protein sequence ID" value="KAL2492928.1"/>
    <property type="molecule type" value="Genomic_DNA"/>
</dbReference>
<dbReference type="AlphaFoldDB" id="A0ABD1VUM0"/>
<protein>
    <submittedName>
        <fullName evidence="2">Uncharacterized protein</fullName>
    </submittedName>
</protein>
<keyword evidence="3" id="KW-1185">Reference proteome</keyword>
<evidence type="ECO:0000313" key="1">
    <source>
        <dbReference type="EMBL" id="KAL2492928.1"/>
    </source>
</evidence>
<proteinExistence type="predicted"/>
<dbReference type="Proteomes" id="UP001604336">
    <property type="component" value="Unassembled WGS sequence"/>
</dbReference>
<accession>A0ABD1VUM0</accession>